<dbReference type="AlphaFoldDB" id="A0A0E9TVH2"/>
<protein>
    <submittedName>
        <fullName evidence="1">Uncharacterized protein</fullName>
    </submittedName>
</protein>
<organism evidence="1">
    <name type="scientific">Anguilla anguilla</name>
    <name type="common">European freshwater eel</name>
    <name type="synonym">Muraena anguilla</name>
    <dbReference type="NCBI Taxonomy" id="7936"/>
    <lineage>
        <taxon>Eukaryota</taxon>
        <taxon>Metazoa</taxon>
        <taxon>Chordata</taxon>
        <taxon>Craniata</taxon>
        <taxon>Vertebrata</taxon>
        <taxon>Euteleostomi</taxon>
        <taxon>Actinopterygii</taxon>
        <taxon>Neopterygii</taxon>
        <taxon>Teleostei</taxon>
        <taxon>Anguilliformes</taxon>
        <taxon>Anguillidae</taxon>
        <taxon>Anguilla</taxon>
    </lineage>
</organism>
<name>A0A0E9TVH2_ANGAN</name>
<reference evidence="1" key="2">
    <citation type="journal article" date="2015" name="Fish Shellfish Immunol.">
        <title>Early steps in the European eel (Anguilla anguilla)-Vibrio vulnificus interaction in the gills: Role of the RtxA13 toxin.</title>
        <authorList>
            <person name="Callol A."/>
            <person name="Pajuelo D."/>
            <person name="Ebbesson L."/>
            <person name="Teles M."/>
            <person name="MacKenzie S."/>
            <person name="Amaro C."/>
        </authorList>
    </citation>
    <scope>NUCLEOTIDE SEQUENCE</scope>
</reference>
<reference evidence="1" key="1">
    <citation type="submission" date="2014-11" db="EMBL/GenBank/DDBJ databases">
        <authorList>
            <person name="Amaro Gonzalez C."/>
        </authorList>
    </citation>
    <scope>NUCLEOTIDE SEQUENCE</scope>
</reference>
<evidence type="ECO:0000313" key="1">
    <source>
        <dbReference type="EMBL" id="JAH57689.1"/>
    </source>
</evidence>
<dbReference type="EMBL" id="GBXM01050888">
    <property type="protein sequence ID" value="JAH57689.1"/>
    <property type="molecule type" value="Transcribed_RNA"/>
</dbReference>
<sequence length="38" mass="4392">MVGLSLKVCSKSVRFKTWSEDEPKKYTISVASTRWQSK</sequence>
<proteinExistence type="predicted"/>
<accession>A0A0E9TVH2</accession>